<keyword evidence="2" id="KW-1185">Reference proteome</keyword>
<dbReference type="InterPro" id="IPR008928">
    <property type="entry name" value="6-hairpin_glycosidase_sf"/>
</dbReference>
<evidence type="ECO:0000313" key="1">
    <source>
        <dbReference type="EMBL" id="KAK5064448.1"/>
    </source>
</evidence>
<reference evidence="1 2" key="1">
    <citation type="submission" date="2023-08" db="EMBL/GenBank/DDBJ databases">
        <title>Black Yeasts Isolated from many extreme environments.</title>
        <authorList>
            <person name="Coleine C."/>
            <person name="Stajich J.E."/>
            <person name="Selbmann L."/>
        </authorList>
    </citation>
    <scope>NUCLEOTIDE SEQUENCE [LARGE SCALE GENOMIC DNA]</scope>
    <source>
        <strain evidence="1 2">CCFEE 5792</strain>
    </source>
</reference>
<dbReference type="GO" id="GO:0005975">
    <property type="term" value="P:carbohydrate metabolic process"/>
    <property type="evidence" value="ECO:0007669"/>
    <property type="project" value="InterPro"/>
</dbReference>
<dbReference type="EMBL" id="JAVRRD010000001">
    <property type="protein sequence ID" value="KAK5064448.1"/>
    <property type="molecule type" value="Genomic_DNA"/>
</dbReference>
<dbReference type="Gene3D" id="1.50.10.10">
    <property type="match status" value="1"/>
</dbReference>
<name>A0AAV9NTU4_9EURO</name>
<accession>A0AAV9NTU4</accession>
<gene>
    <name evidence="1" type="ORF">LTR84_000281</name>
</gene>
<protein>
    <submittedName>
        <fullName evidence="1">Uncharacterized protein</fullName>
    </submittedName>
</protein>
<comment type="caution">
    <text evidence="1">The sequence shown here is derived from an EMBL/GenBank/DDBJ whole genome shotgun (WGS) entry which is preliminary data.</text>
</comment>
<dbReference type="SUPFAM" id="SSF48208">
    <property type="entry name" value="Six-hairpin glycosidases"/>
    <property type="match status" value="1"/>
</dbReference>
<dbReference type="RefSeq" id="XP_064711772.1">
    <property type="nucleotide sequence ID" value="XM_064843912.1"/>
</dbReference>
<evidence type="ECO:0000313" key="2">
    <source>
        <dbReference type="Proteomes" id="UP001358417"/>
    </source>
</evidence>
<dbReference type="InterPro" id="IPR008313">
    <property type="entry name" value="GH125"/>
</dbReference>
<dbReference type="InterPro" id="IPR012341">
    <property type="entry name" value="6hp_glycosidase-like_sf"/>
</dbReference>
<dbReference type="PANTHER" id="PTHR31047">
    <property type="entry name" value="MEIOTICALLY UP-REGULATED GENE 157 PROTEIN"/>
    <property type="match status" value="1"/>
</dbReference>
<sequence>MHFTQDQMVSKTIDIGYQGVSLSTDNRGTILQISTFHPKHGIVVAEPYEQFDGTRFYDTPYVRNHRARMLRSVQSGSAGFGLRFDTEMKSLSVKEHGLGQAIIVLHTTSGLEITTSLIVRGDGKVIQCSQIKSNISQSVEISYSLDFGVSVNRASYGQLTEGGPIPIPASENRIQAVDRGRTVTVSNINLGAYLYGQLECNGEIAFLGQQIENGTFFQSPANGSFSGSFVSVPGSVTELMATFELRPGQYPSSIHAKRVILERVGPGSIWTSPETPGRFIVRRNLEYILGNCAIQLSTAANAVCILTDHVALPLGWMRDNYWQVRFLMDVHQNLGGLRGIDKQTPYHQLIKDTAKGHLNWIFRHAQRSKGFWHRSYLTTGVPKDGPVFQLDQQCYPLLELCDFWHTFPDERDHVKAIMDEEVVSEILDLIESKEDFSTGLFSTEETPGDDAVEFPFHFSSHILLWHTTSRLSKVASQLPGGSALSARSNALAKRVHTSTMKYFLNIAPERNMCLFSYLVDGRGGRTFYHDANDIPTLFAAEWGFVQTTLEKQAWHNTMAFGFSSANEGGYYPVGPFGGLGSVHTRGPWTLGYFQRWRYAQMVGDAQEESAAWQKILGVMLWDGTFSEAVDGQTGECTSKAWFSWPGSMIGAGLLQLGNKERYL</sequence>
<proteinExistence type="predicted"/>
<organism evidence="1 2">
    <name type="scientific">Exophiala bonariae</name>
    <dbReference type="NCBI Taxonomy" id="1690606"/>
    <lineage>
        <taxon>Eukaryota</taxon>
        <taxon>Fungi</taxon>
        <taxon>Dikarya</taxon>
        <taxon>Ascomycota</taxon>
        <taxon>Pezizomycotina</taxon>
        <taxon>Eurotiomycetes</taxon>
        <taxon>Chaetothyriomycetidae</taxon>
        <taxon>Chaetothyriales</taxon>
        <taxon>Herpotrichiellaceae</taxon>
        <taxon>Exophiala</taxon>
    </lineage>
</organism>
<dbReference type="Pfam" id="PF06824">
    <property type="entry name" value="Glyco_hydro_125"/>
    <property type="match status" value="1"/>
</dbReference>
<dbReference type="SMART" id="SM01149">
    <property type="entry name" value="DUF1237"/>
    <property type="match status" value="1"/>
</dbReference>
<dbReference type="GO" id="GO:0003824">
    <property type="term" value="F:catalytic activity"/>
    <property type="evidence" value="ECO:0007669"/>
    <property type="project" value="UniProtKB-ARBA"/>
</dbReference>
<dbReference type="Proteomes" id="UP001358417">
    <property type="component" value="Unassembled WGS sequence"/>
</dbReference>
<dbReference type="AlphaFoldDB" id="A0AAV9NTU4"/>
<dbReference type="GeneID" id="89968503"/>
<dbReference type="PANTHER" id="PTHR31047:SF0">
    <property type="entry name" value="MEIOTICALLY UP-REGULATED GENE 157 PROTEIN"/>
    <property type="match status" value="1"/>
</dbReference>